<comment type="caution">
    <text evidence="3">The sequence shown here is derived from an EMBL/GenBank/DDBJ whole genome shotgun (WGS) entry which is preliminary data.</text>
</comment>
<feature type="domain" description="Alpha/beta hydrolase fold-3" evidence="2">
    <location>
        <begin position="104"/>
        <end position="322"/>
    </location>
</feature>
<name>A0A8H7KD90_BIOOC</name>
<evidence type="ECO:0000313" key="3">
    <source>
        <dbReference type="EMBL" id="KAF9745244.1"/>
    </source>
</evidence>
<reference evidence="3" key="1">
    <citation type="submission" date="2020-10" db="EMBL/GenBank/DDBJ databases">
        <title>High-Quality Genome Resource of Clonostachys rosea strain S41 by Oxford Nanopore Long-Read Sequencing.</title>
        <authorList>
            <person name="Wang H."/>
        </authorList>
    </citation>
    <scope>NUCLEOTIDE SEQUENCE</scope>
    <source>
        <strain evidence="3">S41</strain>
    </source>
</reference>
<dbReference type="GO" id="GO:0016787">
    <property type="term" value="F:hydrolase activity"/>
    <property type="evidence" value="ECO:0007669"/>
    <property type="project" value="UniProtKB-KW"/>
</dbReference>
<dbReference type="Gene3D" id="3.40.50.1820">
    <property type="entry name" value="alpha/beta hydrolase"/>
    <property type="match status" value="1"/>
</dbReference>
<dbReference type="AlphaFoldDB" id="A0A8H7KD90"/>
<evidence type="ECO:0000259" key="2">
    <source>
        <dbReference type="Pfam" id="PF07859"/>
    </source>
</evidence>
<dbReference type="SUPFAM" id="SSF53474">
    <property type="entry name" value="alpha/beta-Hydrolases"/>
    <property type="match status" value="1"/>
</dbReference>
<protein>
    <recommendedName>
        <fullName evidence="2">Alpha/beta hydrolase fold-3 domain-containing protein</fullName>
    </recommendedName>
</protein>
<dbReference type="EMBL" id="JADCTT010000013">
    <property type="protein sequence ID" value="KAF9745244.1"/>
    <property type="molecule type" value="Genomic_DNA"/>
</dbReference>
<dbReference type="InterPro" id="IPR013094">
    <property type="entry name" value="AB_hydrolase_3"/>
</dbReference>
<sequence length="345" mass="37761">MAGNMRPDPEFAAYLAAQPPIAPTAPSAIVPGADRATTSTNPEFQAARERLESAVAGAMAKFLPILGSVKESKHQIKSFDGVEITIHEFVRADLPELTEPSPAIVYLHGGGYLSCPIENIIRPGMAQFAWDFSIRTFGVEFRYAPEYPHPVPIEDCFAGLKWVMENAETLKVDPKRIGIFGESAGGGLVAGLALLAKDRNLSPPIAKQLMVYPMLDDRSSKRHFNTDSPRDQSLSGMVDLLDICWSAYLGAKVGRGEPELQDVSVYAAPARATDLSGLPPAYLEVGGLDWFRDETLEFAARLAKADVDVELHLYRGVPHIFEMMAPEISVQKNAKDNRRRAILDI</sequence>
<dbReference type="PANTHER" id="PTHR48081">
    <property type="entry name" value="AB HYDROLASE SUPERFAMILY PROTEIN C4A8.06C"/>
    <property type="match status" value="1"/>
</dbReference>
<dbReference type="Proteomes" id="UP000616885">
    <property type="component" value="Unassembled WGS sequence"/>
</dbReference>
<proteinExistence type="predicted"/>
<organism evidence="3 4">
    <name type="scientific">Bionectria ochroleuca</name>
    <name type="common">Gliocladium roseum</name>
    <dbReference type="NCBI Taxonomy" id="29856"/>
    <lineage>
        <taxon>Eukaryota</taxon>
        <taxon>Fungi</taxon>
        <taxon>Dikarya</taxon>
        <taxon>Ascomycota</taxon>
        <taxon>Pezizomycotina</taxon>
        <taxon>Sordariomycetes</taxon>
        <taxon>Hypocreomycetidae</taxon>
        <taxon>Hypocreales</taxon>
        <taxon>Bionectriaceae</taxon>
        <taxon>Clonostachys</taxon>
    </lineage>
</organism>
<evidence type="ECO:0000313" key="4">
    <source>
        <dbReference type="Proteomes" id="UP000616885"/>
    </source>
</evidence>
<dbReference type="InterPro" id="IPR050300">
    <property type="entry name" value="GDXG_lipolytic_enzyme"/>
</dbReference>
<dbReference type="InterPro" id="IPR029058">
    <property type="entry name" value="AB_hydrolase_fold"/>
</dbReference>
<dbReference type="PANTHER" id="PTHR48081:SF8">
    <property type="entry name" value="ALPHA_BETA HYDROLASE FOLD-3 DOMAIN-CONTAINING PROTEIN-RELATED"/>
    <property type="match status" value="1"/>
</dbReference>
<accession>A0A8H7KD90</accession>
<dbReference type="Pfam" id="PF07859">
    <property type="entry name" value="Abhydrolase_3"/>
    <property type="match status" value="1"/>
</dbReference>
<keyword evidence="1" id="KW-0378">Hydrolase</keyword>
<gene>
    <name evidence="3" type="ORF">IM811_004866</name>
</gene>
<evidence type="ECO:0000256" key="1">
    <source>
        <dbReference type="ARBA" id="ARBA00022801"/>
    </source>
</evidence>